<evidence type="ECO:0000313" key="2">
    <source>
        <dbReference type="EMBL" id="MCQ8832160.1"/>
    </source>
</evidence>
<evidence type="ECO:0000259" key="1">
    <source>
        <dbReference type="Pfam" id="PF13358"/>
    </source>
</evidence>
<dbReference type="AlphaFoldDB" id="A0A9X2LWX9"/>
<dbReference type="InterPro" id="IPR038717">
    <property type="entry name" value="Tc1-like_DDE_dom"/>
</dbReference>
<sequence>MRATYTRSHGVRHLFAACNLGKNKLYGHIKPKKNRTRFLEFCRYLRSLYPPTMRIAIVLDNFSPHLTTKKDTRVGDRAAANNVEFAYTPANSSWLNRIEAQFTALRCFALDGTDHSGHKEQGSMIGRYIIWRNKHAADEHLRQVVGRANVA</sequence>
<reference evidence="2" key="1">
    <citation type="submission" date="2022-06" db="EMBL/GenBank/DDBJ databases">
        <title>WGS of actinobacteria.</title>
        <authorList>
            <person name="Thawai C."/>
        </authorList>
    </citation>
    <scope>NUCLEOTIDE SEQUENCE</scope>
    <source>
        <strain evidence="2">DSM 42010</strain>
    </source>
</reference>
<organism evidence="2 3">
    <name type="scientific">Streptomyces malaysiensis subsp. samsunensis</name>
    <dbReference type="NCBI Taxonomy" id="459658"/>
    <lineage>
        <taxon>Bacteria</taxon>
        <taxon>Bacillati</taxon>
        <taxon>Actinomycetota</taxon>
        <taxon>Actinomycetes</taxon>
        <taxon>Kitasatosporales</taxon>
        <taxon>Streptomycetaceae</taxon>
        <taxon>Streptomyces</taxon>
        <taxon>Streptomyces violaceusniger group</taxon>
    </lineage>
</organism>
<protein>
    <submittedName>
        <fullName evidence="2">Transposase</fullName>
    </submittedName>
</protein>
<name>A0A9X2LWX9_STRMQ</name>
<accession>A0A9X2LWX9</accession>
<feature type="domain" description="Tc1-like transposase DDE" evidence="1">
    <location>
        <begin position="5"/>
        <end position="105"/>
    </location>
</feature>
<proteinExistence type="predicted"/>
<evidence type="ECO:0000313" key="3">
    <source>
        <dbReference type="Proteomes" id="UP001142400"/>
    </source>
</evidence>
<dbReference type="Pfam" id="PF13358">
    <property type="entry name" value="DDE_3"/>
    <property type="match status" value="1"/>
</dbReference>
<keyword evidence="3" id="KW-1185">Reference proteome</keyword>
<comment type="caution">
    <text evidence="2">The sequence shown here is derived from an EMBL/GenBank/DDBJ whole genome shotgun (WGS) entry which is preliminary data.</text>
</comment>
<dbReference type="Proteomes" id="UP001142400">
    <property type="component" value="Unassembled WGS sequence"/>
</dbReference>
<gene>
    <name evidence="2" type="ORF">NQU54_24595</name>
</gene>
<dbReference type="EMBL" id="JANIIC010000030">
    <property type="protein sequence ID" value="MCQ8832160.1"/>
    <property type="molecule type" value="Genomic_DNA"/>
</dbReference>